<sequence length="142" mass="15323">MTLDRRDTWSRRGVLGLAGLAGVTAPFGLMQAARAFPALGLGQIADPLSGAPICKIASTEETPKGRRAIFALPITAPASVRQRCRSRCTGDFSRVTIWTSSSCSSRAILTRCSRRSRPTRWMRARACCSTGSSRWSRASTSS</sequence>
<evidence type="ECO:0000313" key="1">
    <source>
        <dbReference type="EMBL" id="QOZ67369.1"/>
    </source>
</evidence>
<dbReference type="EMBL" id="CP030050">
    <property type="protein sequence ID" value="QOZ67369.1"/>
    <property type="molecule type" value="Genomic_DNA"/>
</dbReference>
<organism evidence="1 2">
    <name type="scientific">Bradyrhizobium arachidis</name>
    <dbReference type="NCBI Taxonomy" id="858423"/>
    <lineage>
        <taxon>Bacteria</taxon>
        <taxon>Pseudomonadati</taxon>
        <taxon>Pseudomonadota</taxon>
        <taxon>Alphaproteobacteria</taxon>
        <taxon>Hyphomicrobiales</taxon>
        <taxon>Nitrobacteraceae</taxon>
        <taxon>Bradyrhizobium</taxon>
    </lineage>
</organism>
<protein>
    <submittedName>
        <fullName evidence="1">Uncharacterized protein</fullName>
    </submittedName>
</protein>
<reference evidence="1 2" key="1">
    <citation type="submission" date="2018-06" db="EMBL/GenBank/DDBJ databases">
        <title>Comparative genomics of Bradyrhizobium nodulating Arachidis hypogaea.</title>
        <authorList>
            <person name="Li Y."/>
        </authorList>
    </citation>
    <scope>NUCLEOTIDE SEQUENCE [LARGE SCALE GENOMIC DNA]</scope>
    <source>
        <strain evidence="1 2">CCBAU 051107</strain>
    </source>
</reference>
<dbReference type="Proteomes" id="UP000594015">
    <property type="component" value="Chromosome"/>
</dbReference>
<dbReference type="InterPro" id="IPR006311">
    <property type="entry name" value="TAT_signal"/>
</dbReference>
<gene>
    <name evidence="1" type="ORF">WN72_14410</name>
</gene>
<dbReference type="PROSITE" id="PS51318">
    <property type="entry name" value="TAT"/>
    <property type="match status" value="1"/>
</dbReference>
<dbReference type="AlphaFoldDB" id="A0AAE7NRG4"/>
<name>A0AAE7NRG4_9BRAD</name>
<dbReference type="KEGG" id="barh:WN72_14410"/>
<proteinExistence type="predicted"/>
<evidence type="ECO:0000313" key="2">
    <source>
        <dbReference type="Proteomes" id="UP000594015"/>
    </source>
</evidence>
<accession>A0AAE7NRG4</accession>